<name>A0AAF0WQ63_DAUCS</name>
<dbReference type="SUPFAM" id="SSF48208">
    <property type="entry name" value="Six-hairpin glycosidases"/>
    <property type="match status" value="1"/>
</dbReference>
<evidence type="ECO:0000256" key="5">
    <source>
        <dbReference type="ARBA" id="ARBA00023295"/>
    </source>
</evidence>
<gene>
    <name evidence="7" type="ORF">DCAR_0313034</name>
</gene>
<evidence type="ECO:0000313" key="7">
    <source>
        <dbReference type="EMBL" id="WOG93747.1"/>
    </source>
</evidence>
<dbReference type="KEGG" id="dcr:108214903"/>
<comment type="catalytic activity">
    <reaction evidence="1 6">
        <text>Hydrolysis of terminal non-reducing beta-D-fructofuranoside residues in beta-D-fructofuranosides.</text>
        <dbReference type="EC" id="3.2.1.26"/>
    </reaction>
</comment>
<proteinExistence type="inferred from homology"/>
<evidence type="ECO:0000256" key="3">
    <source>
        <dbReference type="ARBA" id="ARBA00022801"/>
    </source>
</evidence>
<reference evidence="7" key="1">
    <citation type="journal article" date="2016" name="Nat. Genet.">
        <title>A high-quality carrot genome assembly provides new insights into carotenoid accumulation and asterid genome evolution.</title>
        <authorList>
            <person name="Iorizzo M."/>
            <person name="Ellison S."/>
            <person name="Senalik D."/>
            <person name="Zeng P."/>
            <person name="Satapoomin P."/>
            <person name="Huang J."/>
            <person name="Bowman M."/>
            <person name="Iovene M."/>
            <person name="Sanseverino W."/>
            <person name="Cavagnaro P."/>
            <person name="Yildiz M."/>
            <person name="Macko-Podgorni A."/>
            <person name="Moranska E."/>
            <person name="Grzebelus E."/>
            <person name="Grzebelus D."/>
            <person name="Ashrafi H."/>
            <person name="Zheng Z."/>
            <person name="Cheng S."/>
            <person name="Spooner D."/>
            <person name="Van Deynze A."/>
            <person name="Simon P."/>
        </authorList>
    </citation>
    <scope>NUCLEOTIDE SEQUENCE</scope>
    <source>
        <tissue evidence="7">Leaf</tissue>
    </source>
</reference>
<dbReference type="InterPro" id="IPR024746">
    <property type="entry name" value="Glyco_hydro_100"/>
</dbReference>
<keyword evidence="4 6" id="KW-0119">Carbohydrate metabolism</keyword>
<dbReference type="FunFam" id="1.50.10.10:FF:000001">
    <property type="entry name" value="probable alkaline/neutral invertase B"/>
    <property type="match status" value="1"/>
</dbReference>
<dbReference type="AlphaFoldDB" id="A0AAF0WQ63"/>
<comment type="function">
    <text evidence="6">Invertase that cleaves sucrose into glucose and fructose.</text>
</comment>
<organism evidence="7 8">
    <name type="scientific">Daucus carota subsp. sativus</name>
    <name type="common">Carrot</name>
    <dbReference type="NCBI Taxonomy" id="79200"/>
    <lineage>
        <taxon>Eukaryota</taxon>
        <taxon>Viridiplantae</taxon>
        <taxon>Streptophyta</taxon>
        <taxon>Embryophyta</taxon>
        <taxon>Tracheophyta</taxon>
        <taxon>Spermatophyta</taxon>
        <taxon>Magnoliopsida</taxon>
        <taxon>eudicotyledons</taxon>
        <taxon>Gunneridae</taxon>
        <taxon>Pentapetalae</taxon>
        <taxon>asterids</taxon>
        <taxon>campanulids</taxon>
        <taxon>Apiales</taxon>
        <taxon>Apiaceae</taxon>
        <taxon>Apioideae</taxon>
        <taxon>Scandiceae</taxon>
        <taxon>Daucinae</taxon>
        <taxon>Daucus</taxon>
        <taxon>Daucus sect. Daucus</taxon>
    </lineage>
</organism>
<dbReference type="Pfam" id="PF12899">
    <property type="entry name" value="Glyco_hydro_100"/>
    <property type="match status" value="1"/>
</dbReference>
<dbReference type="EMBL" id="CP093345">
    <property type="protein sequence ID" value="WOG93747.1"/>
    <property type="molecule type" value="Genomic_DNA"/>
</dbReference>
<dbReference type="PANTHER" id="PTHR31916:SF15">
    <property type="entry name" value="ALKALINE_NEUTRAL INVERTASE D-RELATED"/>
    <property type="match status" value="1"/>
</dbReference>
<dbReference type="EC" id="3.2.1.26" evidence="6"/>
<dbReference type="GO" id="GO:0033926">
    <property type="term" value="F:endo-alpha-N-acetylgalactosaminidase activity"/>
    <property type="evidence" value="ECO:0007669"/>
    <property type="project" value="UniProtKB-UniRule"/>
</dbReference>
<sequence length="556" mass="63403">MEATKEFGLRNVSSICSMSEMDDYDLTKLLDKPRLNLKREKSFDERSLSELSIGLARGLDNFESSYSPGGRSGYDTPGSSARNSFEPHPMVAEAWDALRRSLVFFRSQPVGTIAAYDHASEEVLNYDQVFVRDFVPSALAFLMNGEPDIVKNFLLKTIQLQGWEKRIDRFKLGEGAMPASFKVLHNPDRKTDSVVADFGESAIGRVAPVDSGFWWIILLRAYTKSTGDLTLAETPECQKGMRLILSLCLSEGFDTFPTLLCADGCSMIDRRMGIYGYPIEIQALFYMALKCSLAMLKPDAEGKDFMEKIVKRLHALSYHMRSYFWLDFQQLNDIYRYKTEEYSHTAVNKFNVIPDSIPDWVFDFMPTRGGYFIGNVSPARMDFRWFALGNCVAILSSLATPEQSAAIMDLIEERWEELVGEMPIKICYPAIESHEWRIVTGCDPKNTRWSYHNGGSWPVLLWLVTAACIKTGRPQIARKMIELAENRLLKDSWPEYYDGKLGRYVGKQARKYQTWSIAGYLVAKMMLEDPSHLGMISLEEDRQMKPVIKRSSSWTC</sequence>
<comment type="similarity">
    <text evidence="2 6">Belongs to the glycosyl hydrolase 100 family.</text>
</comment>
<keyword evidence="8" id="KW-1185">Reference proteome</keyword>
<dbReference type="InterPro" id="IPR008928">
    <property type="entry name" value="6-hairpin_glycosidase_sf"/>
</dbReference>
<accession>A0AAF0WQ63</accession>
<dbReference type="InterPro" id="IPR012341">
    <property type="entry name" value="6hp_glycosidase-like_sf"/>
</dbReference>
<dbReference type="Gene3D" id="1.50.10.10">
    <property type="match status" value="1"/>
</dbReference>
<dbReference type="GO" id="GO:0005987">
    <property type="term" value="P:sucrose catabolic process"/>
    <property type="evidence" value="ECO:0007669"/>
    <property type="project" value="TreeGrafter"/>
</dbReference>
<protein>
    <recommendedName>
        <fullName evidence="6">Alkaline/neutral invertase</fullName>
        <ecNumber evidence="6">3.2.1.26</ecNumber>
    </recommendedName>
</protein>
<evidence type="ECO:0000256" key="4">
    <source>
        <dbReference type="ARBA" id="ARBA00023277"/>
    </source>
</evidence>
<dbReference type="PANTHER" id="PTHR31916">
    <property type="match status" value="1"/>
</dbReference>
<dbReference type="Proteomes" id="UP000077755">
    <property type="component" value="Chromosome 3"/>
</dbReference>
<keyword evidence="5 6" id="KW-0326">Glycosidase</keyword>
<keyword evidence="3 6" id="KW-0378">Hydrolase</keyword>
<evidence type="ECO:0000256" key="2">
    <source>
        <dbReference type="ARBA" id="ARBA00007671"/>
    </source>
</evidence>
<evidence type="ECO:0000256" key="6">
    <source>
        <dbReference type="RuleBase" id="RU367047"/>
    </source>
</evidence>
<reference evidence="7" key="2">
    <citation type="submission" date="2022-03" db="EMBL/GenBank/DDBJ databases">
        <title>Draft title - Genomic analysis of global carrot germplasm unveils the trajectory of domestication and the origin of high carotenoid orange carrot.</title>
        <authorList>
            <person name="Iorizzo M."/>
            <person name="Ellison S."/>
            <person name="Senalik D."/>
            <person name="Macko-Podgorni A."/>
            <person name="Grzebelus D."/>
            <person name="Bostan H."/>
            <person name="Rolling W."/>
            <person name="Curaba J."/>
            <person name="Simon P."/>
        </authorList>
    </citation>
    <scope>NUCLEOTIDE SEQUENCE</scope>
    <source>
        <tissue evidence="7">Leaf</tissue>
    </source>
</reference>
<evidence type="ECO:0000256" key="1">
    <source>
        <dbReference type="ARBA" id="ARBA00000094"/>
    </source>
</evidence>
<evidence type="ECO:0000313" key="8">
    <source>
        <dbReference type="Proteomes" id="UP000077755"/>
    </source>
</evidence>
<dbReference type="GO" id="GO:0004575">
    <property type="term" value="F:sucrose alpha-glucosidase activity"/>
    <property type="evidence" value="ECO:0007669"/>
    <property type="project" value="TreeGrafter"/>
</dbReference>